<reference evidence="2" key="1">
    <citation type="journal article" date="2015" name="BMC Genomics">
        <title>Draft genome of a commonly misdiagnosed multidrug resistant pathogen Candida auris.</title>
        <authorList>
            <person name="Chatterjee S."/>
            <person name="Alampalli S.V."/>
            <person name="Nageshan R.K."/>
            <person name="Chettiar S.T."/>
            <person name="Joshi S."/>
            <person name="Tatu U.S."/>
        </authorList>
    </citation>
    <scope>NUCLEOTIDE SEQUENCE [LARGE SCALE GENOMIC DNA]</scope>
    <source>
        <strain evidence="2">6684</strain>
    </source>
</reference>
<dbReference type="VEuPathDB" id="FungiDB:CJI97_001383"/>
<proteinExistence type="predicted"/>
<sequence>MPLELTKEEKDKLLRNLKLIKAKHVEHLKKDADRISKRCEKTVLRRLRMVSMTAQPLKISDVLEMERHETPTISKLKELKKL</sequence>
<gene>
    <name evidence="1" type="ORF">QG37_04250</name>
</gene>
<dbReference type="VEuPathDB" id="FungiDB:B9J08_001223"/>
<evidence type="ECO:0008006" key="3">
    <source>
        <dbReference type="Google" id="ProtNLM"/>
    </source>
</evidence>
<dbReference type="VEuPathDB" id="FungiDB:QG37_04250"/>
<protein>
    <recommendedName>
        <fullName evidence="3">Borealin N-terminal domain-containing protein</fullName>
    </recommendedName>
</protein>
<evidence type="ECO:0000313" key="1">
    <source>
        <dbReference type="EMBL" id="KND98905.1"/>
    </source>
</evidence>
<evidence type="ECO:0000313" key="2">
    <source>
        <dbReference type="Proteomes" id="UP000037122"/>
    </source>
</evidence>
<dbReference type="AlphaFoldDB" id="A0A0L0NYZ0"/>
<dbReference type="VEuPathDB" id="FungiDB:CJJ07_003443"/>
<comment type="caution">
    <text evidence="1">The sequence shown here is derived from an EMBL/GenBank/DDBJ whole genome shotgun (WGS) entry which is preliminary data.</text>
</comment>
<organism evidence="1 2">
    <name type="scientific">Candidozyma auris</name>
    <name type="common">Yeast</name>
    <name type="synonym">Candida auris</name>
    <dbReference type="NCBI Taxonomy" id="498019"/>
    <lineage>
        <taxon>Eukaryota</taxon>
        <taxon>Fungi</taxon>
        <taxon>Dikarya</taxon>
        <taxon>Ascomycota</taxon>
        <taxon>Saccharomycotina</taxon>
        <taxon>Pichiomycetes</taxon>
        <taxon>Metschnikowiaceae</taxon>
        <taxon>Candidozyma</taxon>
    </lineage>
</organism>
<accession>A0A0L0NYZ0</accession>
<dbReference type="Proteomes" id="UP000037122">
    <property type="component" value="Unassembled WGS sequence"/>
</dbReference>
<dbReference type="EMBL" id="LGST01000029">
    <property type="protein sequence ID" value="KND98905.1"/>
    <property type="molecule type" value="Genomic_DNA"/>
</dbReference>
<name>A0A0L0NYZ0_CANAR</name>